<proteinExistence type="predicted"/>
<dbReference type="EMBL" id="OX596099">
    <property type="protein sequence ID" value="CAM9668776.1"/>
    <property type="molecule type" value="Genomic_DNA"/>
</dbReference>
<reference evidence="1" key="2">
    <citation type="submission" date="2025-03" db="EMBL/GenBank/DDBJ databases">
        <authorList>
            <consortium name="ELIXIR-Norway"/>
            <consortium name="Elixir Norway"/>
        </authorList>
    </citation>
    <scope>NUCLEOTIDE SEQUENCE</scope>
</reference>
<reference evidence="1" key="1">
    <citation type="submission" date="2023-05" db="EMBL/GenBank/DDBJ databases">
        <authorList>
            <consortium name="ELIXIR-Norway"/>
        </authorList>
    </citation>
    <scope>NUCLEOTIDE SEQUENCE</scope>
</reference>
<accession>A0AC59YG19</accession>
<gene>
    <name evidence="1" type="ORF">MRATA1EN22A_LOCUS5758</name>
</gene>
<protein>
    <submittedName>
        <fullName evidence="1">Uncharacterized protein</fullName>
    </submittedName>
</protein>
<name>A0AC59YG19_RANTA</name>
<organism evidence="1 2">
    <name type="scientific">Rangifer tarandus platyrhynchus</name>
    <name type="common">Svalbard reindeer</name>
    <dbReference type="NCBI Taxonomy" id="3082113"/>
    <lineage>
        <taxon>Eukaryota</taxon>
        <taxon>Metazoa</taxon>
        <taxon>Chordata</taxon>
        <taxon>Craniata</taxon>
        <taxon>Vertebrata</taxon>
        <taxon>Euteleostomi</taxon>
        <taxon>Mammalia</taxon>
        <taxon>Eutheria</taxon>
        <taxon>Laurasiatheria</taxon>
        <taxon>Artiodactyla</taxon>
        <taxon>Ruminantia</taxon>
        <taxon>Pecora</taxon>
        <taxon>Cervidae</taxon>
        <taxon>Odocoileinae</taxon>
        <taxon>Rangifer</taxon>
    </lineage>
</organism>
<evidence type="ECO:0000313" key="2">
    <source>
        <dbReference type="Proteomes" id="UP001162501"/>
    </source>
</evidence>
<dbReference type="Proteomes" id="UP001162501">
    <property type="component" value="Chromosome 15"/>
</dbReference>
<sequence>MEFSRQEYQSGLPFPSPGDLLGPGIELRSPALQANSLPSEPPGNSLLHYLVLCVLMILELKQVFITKIIIFICNLILFLKFYFLIEVQLMYNVVLDSGVQYSDSVLSILFQILFPYRLL</sequence>
<evidence type="ECO:0000313" key="1">
    <source>
        <dbReference type="EMBL" id="CAM9668776.1"/>
    </source>
</evidence>